<feature type="domain" description="RNA polymerase sigma-70 region 2" evidence="6">
    <location>
        <begin position="28"/>
        <end position="91"/>
    </location>
</feature>
<dbReference type="SUPFAM" id="SSF88659">
    <property type="entry name" value="Sigma3 and sigma4 domains of RNA polymerase sigma factors"/>
    <property type="match status" value="1"/>
</dbReference>
<dbReference type="NCBIfam" id="TIGR02937">
    <property type="entry name" value="sigma70-ECF"/>
    <property type="match status" value="1"/>
</dbReference>
<dbReference type="GO" id="GO:0003677">
    <property type="term" value="F:DNA binding"/>
    <property type="evidence" value="ECO:0007669"/>
    <property type="project" value="UniProtKB-KW"/>
</dbReference>
<evidence type="ECO:0000313" key="9">
    <source>
        <dbReference type="Proteomes" id="UP000549971"/>
    </source>
</evidence>
<evidence type="ECO:0000256" key="2">
    <source>
        <dbReference type="ARBA" id="ARBA00023015"/>
    </source>
</evidence>
<dbReference type="RefSeq" id="WP_238356054.1">
    <property type="nucleotide sequence ID" value="NZ_JACHMY010000001.1"/>
</dbReference>
<keyword evidence="3" id="KW-0731">Sigma factor</keyword>
<evidence type="ECO:0000256" key="5">
    <source>
        <dbReference type="ARBA" id="ARBA00023163"/>
    </source>
</evidence>
<dbReference type="EMBL" id="JACHMY010000001">
    <property type="protein sequence ID" value="MBB5836176.1"/>
    <property type="molecule type" value="Genomic_DNA"/>
</dbReference>
<dbReference type="Pfam" id="PF08281">
    <property type="entry name" value="Sigma70_r4_2"/>
    <property type="match status" value="1"/>
</dbReference>
<dbReference type="InterPro" id="IPR007627">
    <property type="entry name" value="RNA_pol_sigma70_r2"/>
</dbReference>
<dbReference type="InterPro" id="IPR036388">
    <property type="entry name" value="WH-like_DNA-bd_sf"/>
</dbReference>
<evidence type="ECO:0000259" key="6">
    <source>
        <dbReference type="Pfam" id="PF04542"/>
    </source>
</evidence>
<dbReference type="CDD" id="cd06171">
    <property type="entry name" value="Sigma70_r4"/>
    <property type="match status" value="1"/>
</dbReference>
<feature type="domain" description="RNA polymerase sigma factor 70 region 4 type 2" evidence="7">
    <location>
        <begin position="114"/>
        <end position="166"/>
    </location>
</feature>
<keyword evidence="2" id="KW-0805">Transcription regulation</keyword>
<dbReference type="Gene3D" id="1.10.10.10">
    <property type="entry name" value="Winged helix-like DNA-binding domain superfamily/Winged helix DNA-binding domain"/>
    <property type="match status" value="1"/>
</dbReference>
<evidence type="ECO:0000256" key="4">
    <source>
        <dbReference type="ARBA" id="ARBA00023125"/>
    </source>
</evidence>
<evidence type="ECO:0000259" key="7">
    <source>
        <dbReference type="Pfam" id="PF08281"/>
    </source>
</evidence>
<dbReference type="Gene3D" id="1.10.1740.10">
    <property type="match status" value="1"/>
</dbReference>
<dbReference type="Pfam" id="PF04542">
    <property type="entry name" value="Sigma70_r2"/>
    <property type="match status" value="1"/>
</dbReference>
<comment type="similarity">
    <text evidence="1">Belongs to the sigma-70 factor family. ECF subfamily.</text>
</comment>
<dbReference type="InterPro" id="IPR014325">
    <property type="entry name" value="RNA_pol_sigma-E_actinobac"/>
</dbReference>
<name>A0A7W9MTV3_9ACTN</name>
<keyword evidence="5" id="KW-0804">Transcription</keyword>
<gene>
    <name evidence="8" type="ORF">HDA39_002910</name>
</gene>
<dbReference type="InterPro" id="IPR013249">
    <property type="entry name" value="RNA_pol_sigma70_r4_t2"/>
</dbReference>
<evidence type="ECO:0000256" key="1">
    <source>
        <dbReference type="ARBA" id="ARBA00010641"/>
    </source>
</evidence>
<dbReference type="AlphaFoldDB" id="A0A7W9MTV3"/>
<proteinExistence type="inferred from homology"/>
<dbReference type="PANTHER" id="PTHR43133">
    <property type="entry name" value="RNA POLYMERASE ECF-TYPE SIGMA FACTO"/>
    <property type="match status" value="1"/>
</dbReference>
<dbReference type="InterPro" id="IPR014284">
    <property type="entry name" value="RNA_pol_sigma-70_dom"/>
</dbReference>
<dbReference type="GO" id="GO:0016987">
    <property type="term" value="F:sigma factor activity"/>
    <property type="evidence" value="ECO:0007669"/>
    <property type="project" value="UniProtKB-KW"/>
</dbReference>
<keyword evidence="4" id="KW-0238">DNA-binding</keyword>
<accession>A0A7W9MTV3</accession>
<dbReference type="InterPro" id="IPR013325">
    <property type="entry name" value="RNA_pol_sigma_r2"/>
</dbReference>
<protein>
    <submittedName>
        <fullName evidence="8">RNA polymerase sigma-70 factor (Sigma-E family)</fullName>
    </submittedName>
</protein>
<dbReference type="InterPro" id="IPR013324">
    <property type="entry name" value="RNA_pol_sigma_r3/r4-like"/>
</dbReference>
<dbReference type="Proteomes" id="UP000549971">
    <property type="component" value="Unassembled WGS sequence"/>
</dbReference>
<dbReference type="GO" id="GO:0006352">
    <property type="term" value="P:DNA-templated transcription initiation"/>
    <property type="evidence" value="ECO:0007669"/>
    <property type="project" value="InterPro"/>
</dbReference>
<dbReference type="SUPFAM" id="SSF88946">
    <property type="entry name" value="Sigma2 domain of RNA polymerase sigma factors"/>
    <property type="match status" value="1"/>
</dbReference>
<sequence length="182" mass="20848">MTRQQQKQKRTPMGERRDREFTEFVLTRQSRLLGAAYLLCGNLHAAEDLVQTALIKLYVAWPRVQRSGTEDAYVRRILVNASIDSSRRAWHRERSTADLPDIAEPPDHGVEDRDELVTALALLAPRQRRIVVLRYWLDLPIEEVAADLQITASTVKSQSAKALQNLRTHLSDSRYALLTEEC</sequence>
<comment type="caution">
    <text evidence="8">The sequence shown here is derived from an EMBL/GenBank/DDBJ whole genome shotgun (WGS) entry which is preliminary data.</text>
</comment>
<keyword evidence="9" id="KW-1185">Reference proteome</keyword>
<evidence type="ECO:0000313" key="8">
    <source>
        <dbReference type="EMBL" id="MBB5836176.1"/>
    </source>
</evidence>
<dbReference type="PANTHER" id="PTHR43133:SF50">
    <property type="entry name" value="ECF RNA POLYMERASE SIGMA FACTOR SIGM"/>
    <property type="match status" value="1"/>
</dbReference>
<evidence type="ECO:0000256" key="3">
    <source>
        <dbReference type="ARBA" id="ARBA00023082"/>
    </source>
</evidence>
<organism evidence="8 9">
    <name type="scientific">Kribbella italica</name>
    <dbReference type="NCBI Taxonomy" id="1540520"/>
    <lineage>
        <taxon>Bacteria</taxon>
        <taxon>Bacillati</taxon>
        <taxon>Actinomycetota</taxon>
        <taxon>Actinomycetes</taxon>
        <taxon>Propionibacteriales</taxon>
        <taxon>Kribbellaceae</taxon>
        <taxon>Kribbella</taxon>
    </lineage>
</organism>
<reference evidence="8 9" key="1">
    <citation type="submission" date="2020-08" db="EMBL/GenBank/DDBJ databases">
        <title>Sequencing the genomes of 1000 actinobacteria strains.</title>
        <authorList>
            <person name="Klenk H.-P."/>
        </authorList>
    </citation>
    <scope>NUCLEOTIDE SEQUENCE [LARGE SCALE GENOMIC DNA]</scope>
    <source>
        <strain evidence="8 9">DSM 28967</strain>
    </source>
</reference>
<dbReference type="NCBIfam" id="TIGR02983">
    <property type="entry name" value="SigE-fam_strep"/>
    <property type="match status" value="1"/>
</dbReference>
<dbReference type="InterPro" id="IPR039425">
    <property type="entry name" value="RNA_pol_sigma-70-like"/>
</dbReference>